<dbReference type="Gene3D" id="3.30.9.10">
    <property type="entry name" value="D-Amino Acid Oxidase, subunit A, domain 2"/>
    <property type="match status" value="1"/>
</dbReference>
<dbReference type="PANTHER" id="PTHR11530:SF11">
    <property type="entry name" value="D-ASPARTATE OXIDASE"/>
    <property type="match status" value="1"/>
</dbReference>
<comment type="cofactor">
    <cofactor evidence="1">
        <name>FAD</name>
        <dbReference type="ChEBI" id="CHEBI:57692"/>
    </cofactor>
</comment>
<keyword evidence="3" id="KW-0285">Flavoprotein</keyword>
<evidence type="ECO:0000313" key="8">
    <source>
        <dbReference type="Proteomes" id="UP000541154"/>
    </source>
</evidence>
<name>A0A8H6A000_PETAA</name>
<evidence type="ECO:0000256" key="4">
    <source>
        <dbReference type="ARBA" id="ARBA00022827"/>
    </source>
</evidence>
<dbReference type="GO" id="GO:0005737">
    <property type="term" value="C:cytoplasm"/>
    <property type="evidence" value="ECO:0007669"/>
    <property type="project" value="TreeGrafter"/>
</dbReference>
<evidence type="ECO:0000256" key="1">
    <source>
        <dbReference type="ARBA" id="ARBA00001974"/>
    </source>
</evidence>
<dbReference type="InterPro" id="IPR006076">
    <property type="entry name" value="FAD-dep_OxRdtase"/>
</dbReference>
<protein>
    <recommendedName>
        <fullName evidence="6">FAD dependent oxidoreductase domain-containing protein</fullName>
    </recommendedName>
</protein>
<evidence type="ECO:0000259" key="6">
    <source>
        <dbReference type="Pfam" id="PF01266"/>
    </source>
</evidence>
<dbReference type="AlphaFoldDB" id="A0A8H6A000"/>
<evidence type="ECO:0000256" key="3">
    <source>
        <dbReference type="ARBA" id="ARBA00022630"/>
    </source>
</evidence>
<keyword evidence="8" id="KW-1185">Reference proteome</keyword>
<dbReference type="SUPFAM" id="SSF51971">
    <property type="entry name" value="Nucleotide-binding domain"/>
    <property type="match status" value="1"/>
</dbReference>
<sequence length="158" mass="17443">MVNCSGLGAFDIAADGNVRPVRGQIMLVKGESNEMVLFQGSHYTYQIPRMFSGGTIIGGIAQEGNMDEAVDLELRNDILQRINLVTKERYKDFDLNKDVIEDIVGFRPGRKGGYCLEKENGVIHAYGFGSLGYTYCCGVASQVLELVKATKKWPLSQL</sequence>
<reference evidence="7 8" key="1">
    <citation type="submission" date="2019-04" db="EMBL/GenBank/DDBJ databases">
        <title>Aspergillus burnettii sp. nov., novel species from soil in southeast Queensland.</title>
        <authorList>
            <person name="Gilchrist C.L.M."/>
            <person name="Pitt J.I."/>
            <person name="Lange L."/>
            <person name="Lacey H.J."/>
            <person name="Vuong D."/>
            <person name="Midgley D.J."/>
            <person name="Greenfield P."/>
            <person name="Bradbury M."/>
            <person name="Lacey E."/>
            <person name="Busk P.K."/>
            <person name="Pilgaard B."/>
            <person name="Chooi Y.H."/>
            <person name="Piggott A.M."/>
        </authorList>
    </citation>
    <scope>NUCLEOTIDE SEQUENCE [LARGE SCALE GENOMIC DNA]</scope>
    <source>
        <strain evidence="7 8">FRR 5400</strain>
    </source>
</reference>
<dbReference type="PANTHER" id="PTHR11530">
    <property type="entry name" value="D-AMINO ACID OXIDASE"/>
    <property type="match status" value="1"/>
</dbReference>
<dbReference type="PROSITE" id="PS00677">
    <property type="entry name" value="DAO"/>
    <property type="match status" value="1"/>
</dbReference>
<dbReference type="Pfam" id="PF01266">
    <property type="entry name" value="DAO"/>
    <property type="match status" value="1"/>
</dbReference>
<evidence type="ECO:0000313" key="7">
    <source>
        <dbReference type="EMBL" id="KAF5857539.1"/>
    </source>
</evidence>
<dbReference type="Proteomes" id="UP000541154">
    <property type="component" value="Unassembled WGS sequence"/>
</dbReference>
<proteinExistence type="inferred from homology"/>
<accession>A0A8H6A000</accession>
<evidence type="ECO:0000256" key="2">
    <source>
        <dbReference type="ARBA" id="ARBA00006730"/>
    </source>
</evidence>
<comment type="caution">
    <text evidence="7">The sequence shown here is derived from an EMBL/GenBank/DDBJ whole genome shotgun (WGS) entry which is preliminary data.</text>
</comment>
<dbReference type="GO" id="GO:0019478">
    <property type="term" value="P:D-amino acid catabolic process"/>
    <property type="evidence" value="ECO:0007669"/>
    <property type="project" value="TreeGrafter"/>
</dbReference>
<dbReference type="InterPro" id="IPR023209">
    <property type="entry name" value="DAO"/>
</dbReference>
<feature type="domain" description="FAD dependent oxidoreductase" evidence="6">
    <location>
        <begin position="2"/>
        <end position="143"/>
    </location>
</feature>
<dbReference type="InterPro" id="IPR006181">
    <property type="entry name" value="D-amino_acid_oxidase_CS"/>
</dbReference>
<evidence type="ECO:0000256" key="5">
    <source>
        <dbReference type="ARBA" id="ARBA00023002"/>
    </source>
</evidence>
<dbReference type="SUPFAM" id="SSF54373">
    <property type="entry name" value="FAD-linked reductases, C-terminal domain"/>
    <property type="match status" value="1"/>
</dbReference>
<keyword evidence="5" id="KW-0560">Oxidoreductase</keyword>
<dbReference type="GO" id="GO:0003884">
    <property type="term" value="F:D-amino-acid oxidase activity"/>
    <property type="evidence" value="ECO:0007669"/>
    <property type="project" value="InterPro"/>
</dbReference>
<comment type="similarity">
    <text evidence="2">Belongs to the DAMOX/DASOX family.</text>
</comment>
<dbReference type="GO" id="GO:0071949">
    <property type="term" value="F:FAD binding"/>
    <property type="evidence" value="ECO:0007669"/>
    <property type="project" value="InterPro"/>
</dbReference>
<keyword evidence="4" id="KW-0274">FAD</keyword>
<dbReference type="EMBL" id="SPNV01000252">
    <property type="protein sequence ID" value="KAF5857539.1"/>
    <property type="molecule type" value="Genomic_DNA"/>
</dbReference>
<organism evidence="7 8">
    <name type="scientific">Petromyces alliaceus</name>
    <name type="common">Aspergillus alliaceus</name>
    <dbReference type="NCBI Taxonomy" id="209559"/>
    <lineage>
        <taxon>Eukaryota</taxon>
        <taxon>Fungi</taxon>
        <taxon>Dikarya</taxon>
        <taxon>Ascomycota</taxon>
        <taxon>Pezizomycotina</taxon>
        <taxon>Eurotiomycetes</taxon>
        <taxon>Eurotiomycetidae</taxon>
        <taxon>Eurotiales</taxon>
        <taxon>Aspergillaceae</taxon>
        <taxon>Aspergillus</taxon>
        <taxon>Aspergillus subgen. Circumdati</taxon>
    </lineage>
</organism>
<gene>
    <name evidence="7" type="ORF">ETB97_005678</name>
</gene>